<dbReference type="EMBL" id="OZ034813">
    <property type="protein sequence ID" value="CAL1355187.1"/>
    <property type="molecule type" value="Genomic_DNA"/>
</dbReference>
<dbReference type="AlphaFoldDB" id="A0AAV2CGR9"/>
<keyword evidence="2" id="KW-1185">Reference proteome</keyword>
<accession>A0AAV2CGR9</accession>
<gene>
    <name evidence="1" type="ORF">LTRI10_LOCUS2962</name>
</gene>
<dbReference type="Proteomes" id="UP001497516">
    <property type="component" value="Chromosome 1"/>
</dbReference>
<sequence length="137" mass="15637">MCSINARFNSMRNAHQYVENTSLKARKAIQTKGIFWKPPLVGWIQIQSDESVHNGIEKAARLPTLSRCNRAFICNLESYYITYVDLKGAIEGLKIAWEEDIEILSPILTRRQLSPSLGTTRMMIIDMARLLLCFAAF</sequence>
<evidence type="ECO:0000313" key="2">
    <source>
        <dbReference type="Proteomes" id="UP001497516"/>
    </source>
</evidence>
<name>A0AAV2CGR9_9ROSI</name>
<reference evidence="1 2" key="1">
    <citation type="submission" date="2024-04" db="EMBL/GenBank/DDBJ databases">
        <authorList>
            <person name="Fracassetti M."/>
        </authorList>
    </citation>
    <scope>NUCLEOTIDE SEQUENCE [LARGE SCALE GENOMIC DNA]</scope>
</reference>
<evidence type="ECO:0000313" key="1">
    <source>
        <dbReference type="EMBL" id="CAL1355187.1"/>
    </source>
</evidence>
<proteinExistence type="predicted"/>
<organism evidence="1 2">
    <name type="scientific">Linum trigynum</name>
    <dbReference type="NCBI Taxonomy" id="586398"/>
    <lineage>
        <taxon>Eukaryota</taxon>
        <taxon>Viridiplantae</taxon>
        <taxon>Streptophyta</taxon>
        <taxon>Embryophyta</taxon>
        <taxon>Tracheophyta</taxon>
        <taxon>Spermatophyta</taxon>
        <taxon>Magnoliopsida</taxon>
        <taxon>eudicotyledons</taxon>
        <taxon>Gunneridae</taxon>
        <taxon>Pentapetalae</taxon>
        <taxon>rosids</taxon>
        <taxon>fabids</taxon>
        <taxon>Malpighiales</taxon>
        <taxon>Linaceae</taxon>
        <taxon>Linum</taxon>
    </lineage>
</organism>
<protein>
    <submittedName>
        <fullName evidence="1">Uncharacterized protein</fullName>
    </submittedName>
</protein>